<reference evidence="3" key="1">
    <citation type="journal article" date="2014" name="PLoS Genet.">
        <title>The Genome of Spironucleus salmonicida Highlights a Fish Pathogen Adapted to Fluctuating Environments.</title>
        <authorList>
            <person name="Xu F."/>
            <person name="Jerlstrom-Hultqvist J."/>
            <person name="Einarsson E."/>
            <person name="Astvaldsson A."/>
            <person name="Svard S.G."/>
            <person name="Andersson J.O."/>
        </authorList>
    </citation>
    <scope>NUCLEOTIDE SEQUENCE</scope>
</reference>
<feature type="disulfide bond" evidence="1">
    <location>
        <begin position="41"/>
        <end position="50"/>
    </location>
</feature>
<dbReference type="PROSITE" id="PS00022">
    <property type="entry name" value="EGF_1"/>
    <property type="match status" value="2"/>
</dbReference>
<sequence length="178" mass="19031">MTCPQGQSSIGSQCYSNECIIGNIICGGHGECLNESNSCRCYHDFTGRQCTECSEGMVMVNNKTECANASCVIKDTICSDNGTCSSANKCICSGNVSGKYCQCQPGFKQISNSSAECAEYLCGASDNVCFGRSTCKLQADVFKREFVCDGCGKFTGNDPRQGCSGCLKGYQIIKPFED</sequence>
<evidence type="ECO:0000313" key="3">
    <source>
        <dbReference type="EMBL" id="EST44479.1"/>
    </source>
</evidence>
<dbReference type="PROSITE" id="PS50026">
    <property type="entry name" value="EGF_3"/>
    <property type="match status" value="1"/>
</dbReference>
<comment type="caution">
    <text evidence="1">Lacks conserved residue(s) required for the propagation of feature annotation.</text>
</comment>
<dbReference type="AlphaFoldDB" id="V6LUJ3"/>
<evidence type="ECO:0000256" key="1">
    <source>
        <dbReference type="PROSITE-ProRule" id="PRU00076"/>
    </source>
</evidence>
<accession>V6LUJ3</accession>
<feature type="non-terminal residue" evidence="3">
    <location>
        <position position="178"/>
    </location>
</feature>
<organism evidence="3">
    <name type="scientific">Spironucleus salmonicida</name>
    <dbReference type="NCBI Taxonomy" id="348837"/>
    <lineage>
        <taxon>Eukaryota</taxon>
        <taxon>Metamonada</taxon>
        <taxon>Diplomonadida</taxon>
        <taxon>Hexamitidae</taxon>
        <taxon>Hexamitinae</taxon>
        <taxon>Spironucleus</taxon>
    </lineage>
</organism>
<dbReference type="VEuPathDB" id="GiardiaDB:SS50377_24667"/>
<keyword evidence="1" id="KW-0245">EGF-like domain</keyword>
<feature type="domain" description="EGF-like" evidence="2">
    <location>
        <begin position="15"/>
        <end position="51"/>
    </location>
</feature>
<keyword evidence="1" id="KW-1015">Disulfide bond</keyword>
<protein>
    <submittedName>
        <fullName evidence="3">Cysteine-rich protein</fullName>
    </submittedName>
</protein>
<gene>
    <name evidence="3" type="ORF">SS50377_15474</name>
</gene>
<proteinExistence type="predicted"/>
<dbReference type="EMBL" id="KI546115">
    <property type="protein sequence ID" value="EST44479.1"/>
    <property type="molecule type" value="Genomic_DNA"/>
</dbReference>
<name>V6LUJ3_9EUKA</name>
<dbReference type="InterPro" id="IPR000742">
    <property type="entry name" value="EGF"/>
</dbReference>
<evidence type="ECO:0000259" key="2">
    <source>
        <dbReference type="PROSITE" id="PS50026"/>
    </source>
</evidence>